<comment type="similarity">
    <text evidence="3">Belongs to the metallo-dependent hydrolases superfamily. Phosphotriesterase family.</text>
</comment>
<sequence length="318" mass="35455">MPFIQTVNGTNEIDTSKVWLTHEHLLVDFIGADSISQEDWVDEKVLKVMLPYLSDLHTYGVHYFVDPTPNFLGRDVGLLQQFSEKSGIAIITNTGLYGAVNNKHIPEYAYQWTDDQLAESWISEFENGIEDTGIKPGFIKISVDNLAPLEVMDAKLVKAAAKTHLKTGLTIASHTGAAKGLWPQLDILKGLNVSPSAFIWVHAQAEEDMTQYLKAADSGCWISFDGLGWEMKKHLEKLVFAKENGILDQVLISHDAGWYDPQKTDQNIVGYTRIFKELLPALEEQGFTQHDINTLLKVNPAKAFGISVKSLGRPSNED</sequence>
<gene>
    <name evidence="4" type="ORF">IFO69_15675</name>
</gene>
<dbReference type="SUPFAM" id="SSF51556">
    <property type="entry name" value="Metallo-dependent hydrolases"/>
    <property type="match status" value="1"/>
</dbReference>
<dbReference type="PROSITE" id="PS51347">
    <property type="entry name" value="PHOSPHOTRIESTERASE_2"/>
    <property type="match status" value="1"/>
</dbReference>
<keyword evidence="1" id="KW-0479">Metal-binding</keyword>
<dbReference type="InterPro" id="IPR032466">
    <property type="entry name" value="Metal_Hydrolase"/>
</dbReference>
<protein>
    <submittedName>
        <fullName evidence="4">Phosphotriesterase</fullName>
    </submittedName>
</protein>
<keyword evidence="5" id="KW-1185">Reference proteome</keyword>
<comment type="caution">
    <text evidence="4">The sequence shown here is derived from an EMBL/GenBank/DDBJ whole genome shotgun (WGS) entry which is preliminary data.</text>
</comment>
<dbReference type="Pfam" id="PF02126">
    <property type="entry name" value="PTE"/>
    <property type="match status" value="1"/>
</dbReference>
<feature type="modified residue" description="N6-carboxylysine" evidence="3">
    <location>
        <position position="140"/>
    </location>
</feature>
<evidence type="ECO:0000313" key="5">
    <source>
        <dbReference type="Proteomes" id="UP000647133"/>
    </source>
</evidence>
<evidence type="ECO:0000256" key="1">
    <source>
        <dbReference type="ARBA" id="ARBA00022723"/>
    </source>
</evidence>
<reference evidence="4 5" key="1">
    <citation type="submission" date="2020-09" db="EMBL/GenBank/DDBJ databases">
        <title>Echinicola sp. CAU 1574 isolated from sand of Sido Beach.</title>
        <authorList>
            <person name="Kim W."/>
        </authorList>
    </citation>
    <scope>NUCLEOTIDE SEQUENCE [LARGE SCALE GENOMIC DNA]</scope>
    <source>
        <strain evidence="4 5">CAU 1574</strain>
    </source>
</reference>
<name>A0ABR9ANQ7_9BACT</name>
<dbReference type="Gene3D" id="3.20.20.140">
    <property type="entry name" value="Metal-dependent hydrolases"/>
    <property type="match status" value="1"/>
</dbReference>
<proteinExistence type="inferred from homology"/>
<dbReference type="PANTHER" id="PTHR10819">
    <property type="entry name" value="PHOSPHOTRIESTERASE-RELATED"/>
    <property type="match status" value="1"/>
</dbReference>
<dbReference type="PANTHER" id="PTHR10819:SF3">
    <property type="entry name" value="PHOSPHOTRIESTERASE-RELATED PROTEIN"/>
    <property type="match status" value="1"/>
</dbReference>
<dbReference type="EMBL" id="JACYTQ010000006">
    <property type="protein sequence ID" value="MBD8490194.1"/>
    <property type="molecule type" value="Genomic_DNA"/>
</dbReference>
<evidence type="ECO:0000313" key="4">
    <source>
        <dbReference type="EMBL" id="MBD8490194.1"/>
    </source>
</evidence>
<accession>A0ABR9ANQ7</accession>
<keyword evidence="2" id="KW-0378">Hydrolase</keyword>
<organism evidence="4 5">
    <name type="scientific">Echinicola arenosa</name>
    <dbReference type="NCBI Taxonomy" id="2774144"/>
    <lineage>
        <taxon>Bacteria</taxon>
        <taxon>Pseudomonadati</taxon>
        <taxon>Bacteroidota</taxon>
        <taxon>Cytophagia</taxon>
        <taxon>Cytophagales</taxon>
        <taxon>Cyclobacteriaceae</taxon>
        <taxon>Echinicola</taxon>
    </lineage>
</organism>
<evidence type="ECO:0000256" key="3">
    <source>
        <dbReference type="PROSITE-ProRule" id="PRU00679"/>
    </source>
</evidence>
<dbReference type="InterPro" id="IPR001559">
    <property type="entry name" value="Phosphotriesterase"/>
</dbReference>
<dbReference type="Proteomes" id="UP000647133">
    <property type="component" value="Unassembled WGS sequence"/>
</dbReference>
<evidence type="ECO:0000256" key="2">
    <source>
        <dbReference type="ARBA" id="ARBA00022801"/>
    </source>
</evidence>